<dbReference type="InterPro" id="IPR012910">
    <property type="entry name" value="Plug_dom"/>
</dbReference>
<dbReference type="Pfam" id="PF25183">
    <property type="entry name" value="OMP_b-brl_4"/>
    <property type="match status" value="3"/>
</dbReference>
<dbReference type="AlphaFoldDB" id="A0A4R4KE70"/>
<feature type="domain" description="TonB-dependent transporter Oar-like beta-barrel" evidence="8">
    <location>
        <begin position="247"/>
        <end position="325"/>
    </location>
</feature>
<evidence type="ECO:0000256" key="2">
    <source>
        <dbReference type="ARBA" id="ARBA00022448"/>
    </source>
</evidence>
<keyword evidence="6" id="KW-0998">Cell outer membrane</keyword>
<reference evidence="9 10" key="1">
    <citation type="submission" date="2019-02" db="EMBL/GenBank/DDBJ databases">
        <title>Arundinibacter roseus gen. nov., sp. nov., a new member of the family Cytophagaceae.</title>
        <authorList>
            <person name="Szuroczki S."/>
            <person name="Khayer B."/>
            <person name="Sproer C."/>
            <person name="Toumi M."/>
            <person name="Szabo A."/>
            <person name="Felfoldi T."/>
            <person name="Schumann P."/>
            <person name="Toth E."/>
        </authorList>
    </citation>
    <scope>NUCLEOTIDE SEQUENCE [LARGE SCALE GENOMIC DNA]</scope>
    <source>
        <strain evidence="9 10">DMA-k-7a</strain>
    </source>
</reference>
<keyword evidence="3" id="KW-1134">Transmembrane beta strand</keyword>
<sequence>MNATFISNQISGILKKISFLWTLFLIFFTSLTVSAQVEVQVLDLLYHQPVRGATVTIENSTLNFKATAQTDSTGRVRFENLASGNRFRVFTEAFAEFAEASVSGVNTTSQIILELPSRRESVLDEVVVSDRRTAQLNVKDAQVSYYVTKKEIQALPIEGRDITRSLYRLPNLTLATLGYAEAPNVSINGLNGTYTNYMIDGMDNNERFLGNMKFNTPVGFAEGITVLTNNYSVEYGNTSNGVINVTSRSGKNEFSGEIFYLTRPGSIIDSKSAFATLDLSGNQVKDGFQRHQLGVGLGGAIKPNKTFFYLNFEQTLDQKDNLLNVPALGVNETVRGKNSFSYVSGKIDQLWNGRFKTTLRLNVGSFDIDRQGGGLEGGVNFPSSASAQKNRTYLIALKNSYSIGAQITAETNYQHSYFRWNYRQPVNPNSASVTVQDPSGAAIAIIGQSGSIFDSKEFSHQLQQKFFYKSGKHSFKAGLEFMSSDFQLLGGGNPNGTYTVRLNESQLEALKNRNIGAALDVNDISADVAVIRYDVELRPTTFGAVQNVYNIYLEDTYEATNRLNLTFGLRYDYDNLSKGGGNKGDWNNIAPRAAFNLRVGERGVVRGGYGLFYDKIKYSAYSDALQFNSTSADYKKQLAELQRLGYLDPNADLDKITFPGNLRATTSGVTYLNGPGPDDLQGQRDRQFSNNLRILNPQGFKNPYSHQASLGYQYKPTDKTLFYVDFVHTATNDLYMIRNLNPASPFPNDDPENPKIRSVAEADATRPVPIRAGNVAVVNGETLRGIARNVFVTTAEGKARYWAANFVFHKLPENDKFGYRVNYALALVKSNTSSLNTRAQDSNNFEAEYTFDEQDRRHVLNAMIFYKPLPGLSITPAFLLQSGQPYTILADARIYGTSDLNGDSETFWPADYAPGERRHGQRLPWAKTLDLSARYVLSFGKTSMEISADVFNVLNTQNISGFNVTRGASNQIQYGDTFVTRSAAPPRQFQFGVRYFW</sequence>
<keyword evidence="2" id="KW-0813">Transport</keyword>
<keyword evidence="4" id="KW-0812">Transmembrane</keyword>
<name>A0A4R4KE70_9BACT</name>
<comment type="caution">
    <text evidence="9">The sequence shown here is derived from an EMBL/GenBank/DDBJ whole genome shotgun (WGS) entry which is preliminary data.</text>
</comment>
<evidence type="ECO:0000313" key="9">
    <source>
        <dbReference type="EMBL" id="TDB65062.1"/>
    </source>
</evidence>
<evidence type="ECO:0000313" key="10">
    <source>
        <dbReference type="Proteomes" id="UP000295706"/>
    </source>
</evidence>
<dbReference type="PANTHER" id="PTHR30069:SF46">
    <property type="entry name" value="OAR PROTEIN"/>
    <property type="match status" value="1"/>
</dbReference>
<feature type="domain" description="TonB-dependent transporter Oar-like beta-barrel" evidence="8">
    <location>
        <begin position="580"/>
        <end position="990"/>
    </location>
</feature>
<feature type="domain" description="TonB-dependent transporter Oar-like beta-barrel" evidence="8">
    <location>
        <begin position="339"/>
        <end position="576"/>
    </location>
</feature>
<protein>
    <submittedName>
        <fullName evidence="9">TonB-dependent receptor</fullName>
    </submittedName>
</protein>
<keyword evidence="5" id="KW-0472">Membrane</keyword>
<organism evidence="9 10">
    <name type="scientific">Arundinibacter roseus</name>
    <dbReference type="NCBI Taxonomy" id="2070510"/>
    <lineage>
        <taxon>Bacteria</taxon>
        <taxon>Pseudomonadati</taxon>
        <taxon>Bacteroidota</taxon>
        <taxon>Cytophagia</taxon>
        <taxon>Cytophagales</taxon>
        <taxon>Spirosomataceae</taxon>
        <taxon>Arundinibacter</taxon>
    </lineage>
</organism>
<evidence type="ECO:0000259" key="8">
    <source>
        <dbReference type="Pfam" id="PF25183"/>
    </source>
</evidence>
<dbReference type="GO" id="GO:0044718">
    <property type="term" value="P:siderophore transmembrane transport"/>
    <property type="evidence" value="ECO:0007669"/>
    <property type="project" value="TreeGrafter"/>
</dbReference>
<dbReference type="GO" id="GO:0015344">
    <property type="term" value="F:siderophore uptake transmembrane transporter activity"/>
    <property type="evidence" value="ECO:0007669"/>
    <property type="project" value="TreeGrafter"/>
</dbReference>
<dbReference type="Gene3D" id="2.60.40.10">
    <property type="entry name" value="Immunoglobulins"/>
    <property type="match status" value="1"/>
</dbReference>
<dbReference type="Gene3D" id="2.170.130.10">
    <property type="entry name" value="TonB-dependent receptor, plug domain"/>
    <property type="match status" value="1"/>
</dbReference>
<keyword evidence="10" id="KW-1185">Reference proteome</keyword>
<dbReference type="GO" id="GO:0009279">
    <property type="term" value="C:cell outer membrane"/>
    <property type="evidence" value="ECO:0007669"/>
    <property type="project" value="UniProtKB-SubCell"/>
</dbReference>
<comment type="subcellular location">
    <subcellularLocation>
        <location evidence="1">Cell outer membrane</location>
        <topology evidence="1">Multi-pass membrane protein</topology>
    </subcellularLocation>
</comment>
<evidence type="ECO:0000256" key="6">
    <source>
        <dbReference type="ARBA" id="ARBA00023237"/>
    </source>
</evidence>
<proteinExistence type="predicted"/>
<dbReference type="EMBL" id="SMJU01000006">
    <property type="protein sequence ID" value="TDB65062.1"/>
    <property type="molecule type" value="Genomic_DNA"/>
</dbReference>
<dbReference type="OrthoDB" id="9768147at2"/>
<dbReference type="InterPro" id="IPR036942">
    <property type="entry name" value="Beta-barrel_TonB_sf"/>
</dbReference>
<keyword evidence="9" id="KW-0675">Receptor</keyword>
<dbReference type="Proteomes" id="UP000295706">
    <property type="component" value="Unassembled WGS sequence"/>
</dbReference>
<evidence type="ECO:0000256" key="4">
    <source>
        <dbReference type="ARBA" id="ARBA00022692"/>
    </source>
</evidence>
<feature type="domain" description="TonB-dependent receptor plug" evidence="7">
    <location>
        <begin position="144"/>
        <end position="242"/>
    </location>
</feature>
<gene>
    <name evidence="9" type="ORF">EZE20_10105</name>
</gene>
<evidence type="ECO:0000256" key="5">
    <source>
        <dbReference type="ARBA" id="ARBA00023136"/>
    </source>
</evidence>
<dbReference type="PANTHER" id="PTHR30069">
    <property type="entry name" value="TONB-DEPENDENT OUTER MEMBRANE RECEPTOR"/>
    <property type="match status" value="1"/>
</dbReference>
<dbReference type="Pfam" id="PF07715">
    <property type="entry name" value="Plug"/>
    <property type="match status" value="1"/>
</dbReference>
<dbReference type="InterPro" id="IPR037066">
    <property type="entry name" value="Plug_dom_sf"/>
</dbReference>
<dbReference type="SUPFAM" id="SSF56935">
    <property type="entry name" value="Porins"/>
    <property type="match status" value="1"/>
</dbReference>
<accession>A0A4R4KE70</accession>
<evidence type="ECO:0000259" key="7">
    <source>
        <dbReference type="Pfam" id="PF07715"/>
    </source>
</evidence>
<dbReference type="InterPro" id="IPR039426">
    <property type="entry name" value="TonB-dep_rcpt-like"/>
</dbReference>
<dbReference type="Gene3D" id="2.40.170.20">
    <property type="entry name" value="TonB-dependent receptor, beta-barrel domain"/>
    <property type="match status" value="1"/>
</dbReference>
<dbReference type="InterPro" id="IPR013783">
    <property type="entry name" value="Ig-like_fold"/>
</dbReference>
<dbReference type="InterPro" id="IPR057601">
    <property type="entry name" value="Oar-like_b-barrel"/>
</dbReference>
<evidence type="ECO:0000256" key="1">
    <source>
        <dbReference type="ARBA" id="ARBA00004571"/>
    </source>
</evidence>
<evidence type="ECO:0000256" key="3">
    <source>
        <dbReference type="ARBA" id="ARBA00022452"/>
    </source>
</evidence>